<comment type="caution">
    <text evidence="1">The sequence shown here is derived from an EMBL/GenBank/DDBJ whole genome shotgun (WGS) entry which is preliminary data.</text>
</comment>
<dbReference type="AlphaFoldDB" id="A0A317T8N3"/>
<evidence type="ECO:0000313" key="1">
    <source>
        <dbReference type="EMBL" id="PWW82107.1"/>
    </source>
</evidence>
<gene>
    <name evidence="1" type="ORF">CR164_07155</name>
</gene>
<proteinExistence type="predicted"/>
<dbReference type="EMBL" id="PDNZ01000004">
    <property type="protein sequence ID" value="PWW82107.1"/>
    <property type="molecule type" value="Genomic_DNA"/>
</dbReference>
<keyword evidence="2" id="KW-1185">Reference proteome</keyword>
<name>A0A317T8N3_9CHLB</name>
<evidence type="ECO:0000313" key="2">
    <source>
        <dbReference type="Proteomes" id="UP000246278"/>
    </source>
</evidence>
<accession>A0A317T8N3</accession>
<reference evidence="2" key="1">
    <citation type="submission" date="2017-10" db="EMBL/GenBank/DDBJ databases">
        <authorList>
            <person name="Gaisin V.A."/>
            <person name="Rysina M.S."/>
            <person name="Grouzdev D.S."/>
        </authorList>
    </citation>
    <scope>NUCLEOTIDE SEQUENCE [LARGE SCALE GENOMIC DNA]</scope>
    <source>
        <strain evidence="2">V1</strain>
    </source>
</reference>
<dbReference type="Proteomes" id="UP000246278">
    <property type="component" value="Unassembled WGS sequence"/>
</dbReference>
<protein>
    <submittedName>
        <fullName evidence="1">Uncharacterized protein</fullName>
    </submittedName>
</protein>
<organism evidence="1 2">
    <name type="scientific">Prosthecochloris marina</name>
    <dbReference type="NCBI Taxonomy" id="2017681"/>
    <lineage>
        <taxon>Bacteria</taxon>
        <taxon>Pseudomonadati</taxon>
        <taxon>Chlorobiota</taxon>
        <taxon>Chlorobiia</taxon>
        <taxon>Chlorobiales</taxon>
        <taxon>Chlorobiaceae</taxon>
        <taxon>Prosthecochloris</taxon>
    </lineage>
</organism>
<sequence>MPLFSGNNDGVADFQLLLVSQSLLDVHRIFPGLSVPYLLFFPESKKKRSTLWRLLIKKEKKL</sequence>